<sequence>MTSDTRAQHPKFTDNAAIPKLPLPTPIHVGSSSTADFGVPSNVRIVISDRNTRKSLNEKFNYLGCCRASVTPQSDFKCLKTFAPDTIPNLGPGSISFATQLTGLGNGIRAASNKLSYNLLWYYARIVVIQMICVHFISVSLSLAKGLTLSRGIGSNVAATAVTVTDLYC</sequence>
<name>A0ACC2MFD2_PERAE</name>
<reference evidence="1 2" key="1">
    <citation type="journal article" date="2022" name="Hortic Res">
        <title>A haplotype resolved chromosomal level avocado genome allows analysis of novel avocado genes.</title>
        <authorList>
            <person name="Nath O."/>
            <person name="Fletcher S.J."/>
            <person name="Hayward A."/>
            <person name="Shaw L.M."/>
            <person name="Masouleh A.K."/>
            <person name="Furtado A."/>
            <person name="Henry R.J."/>
            <person name="Mitter N."/>
        </authorList>
    </citation>
    <scope>NUCLEOTIDE SEQUENCE [LARGE SCALE GENOMIC DNA]</scope>
    <source>
        <strain evidence="2">cv. Hass</strain>
    </source>
</reference>
<dbReference type="Proteomes" id="UP001234297">
    <property type="component" value="Chromosome 2"/>
</dbReference>
<evidence type="ECO:0000313" key="2">
    <source>
        <dbReference type="Proteomes" id="UP001234297"/>
    </source>
</evidence>
<accession>A0ACC2MFD2</accession>
<proteinExistence type="predicted"/>
<evidence type="ECO:0000313" key="1">
    <source>
        <dbReference type="EMBL" id="KAJ8644472.1"/>
    </source>
</evidence>
<protein>
    <submittedName>
        <fullName evidence="1">Uncharacterized protein</fullName>
    </submittedName>
</protein>
<comment type="caution">
    <text evidence="1">The sequence shown here is derived from an EMBL/GenBank/DDBJ whole genome shotgun (WGS) entry which is preliminary data.</text>
</comment>
<keyword evidence="2" id="KW-1185">Reference proteome</keyword>
<gene>
    <name evidence="1" type="ORF">MRB53_006220</name>
</gene>
<dbReference type="EMBL" id="CM056810">
    <property type="protein sequence ID" value="KAJ8644472.1"/>
    <property type="molecule type" value="Genomic_DNA"/>
</dbReference>
<organism evidence="1 2">
    <name type="scientific">Persea americana</name>
    <name type="common">Avocado</name>
    <dbReference type="NCBI Taxonomy" id="3435"/>
    <lineage>
        <taxon>Eukaryota</taxon>
        <taxon>Viridiplantae</taxon>
        <taxon>Streptophyta</taxon>
        <taxon>Embryophyta</taxon>
        <taxon>Tracheophyta</taxon>
        <taxon>Spermatophyta</taxon>
        <taxon>Magnoliopsida</taxon>
        <taxon>Magnoliidae</taxon>
        <taxon>Laurales</taxon>
        <taxon>Lauraceae</taxon>
        <taxon>Persea</taxon>
    </lineage>
</organism>